<dbReference type="PANTHER" id="PTHR33055:SF15">
    <property type="entry name" value="TRANSPOSASE-RELATED"/>
    <property type="match status" value="1"/>
</dbReference>
<organism evidence="4 5">
    <name type="scientific">Mordavella massiliensis</name>
    <dbReference type="NCBI Taxonomy" id="1871024"/>
    <lineage>
        <taxon>Bacteria</taxon>
        <taxon>Bacillati</taxon>
        <taxon>Bacillota</taxon>
        <taxon>Clostridia</taxon>
        <taxon>Eubacteriales</taxon>
        <taxon>Clostridiaceae</taxon>
        <taxon>Mordavella</taxon>
    </lineage>
</organism>
<dbReference type="Pfam" id="PF02371">
    <property type="entry name" value="Transposase_20"/>
    <property type="match status" value="1"/>
</dbReference>
<dbReference type="InterPro" id="IPR047650">
    <property type="entry name" value="Transpos_IS110"/>
</dbReference>
<evidence type="ECO:0000259" key="3">
    <source>
        <dbReference type="Pfam" id="PF02371"/>
    </source>
</evidence>
<dbReference type="GO" id="GO:0003677">
    <property type="term" value="F:DNA binding"/>
    <property type="evidence" value="ECO:0007669"/>
    <property type="project" value="InterPro"/>
</dbReference>
<evidence type="ECO:0000313" key="5">
    <source>
        <dbReference type="Proteomes" id="UP000713880"/>
    </source>
</evidence>
<dbReference type="RefSeq" id="WP_204909725.1">
    <property type="nucleotide sequence ID" value="NZ_JACJLV010000056.1"/>
</dbReference>
<gene>
    <name evidence="4" type="ORF">H6A13_11635</name>
</gene>
<dbReference type="InterPro" id="IPR003346">
    <property type="entry name" value="Transposase_20"/>
</dbReference>
<evidence type="ECO:0000256" key="1">
    <source>
        <dbReference type="SAM" id="Coils"/>
    </source>
</evidence>
<reference evidence="4" key="2">
    <citation type="journal article" date="2021" name="Sci. Rep.">
        <title>The distribution of antibiotic resistance genes in chicken gut microbiota commensals.</title>
        <authorList>
            <person name="Juricova H."/>
            <person name="Matiasovicova J."/>
            <person name="Kubasova T."/>
            <person name="Cejkova D."/>
            <person name="Rychlik I."/>
        </authorList>
    </citation>
    <scope>NUCLEOTIDE SEQUENCE</scope>
    <source>
        <strain evidence="4">An420c</strain>
    </source>
</reference>
<dbReference type="AlphaFoldDB" id="A0A938X4H5"/>
<feature type="domain" description="Transposase IS116/IS110/IS902 C-terminal" evidence="3">
    <location>
        <begin position="292"/>
        <end position="378"/>
    </location>
</feature>
<accession>A0A938X4H5</accession>
<dbReference type="Proteomes" id="UP000713880">
    <property type="component" value="Unassembled WGS sequence"/>
</dbReference>
<dbReference type="EMBL" id="JACJLV010000056">
    <property type="protein sequence ID" value="MBM6827736.1"/>
    <property type="molecule type" value="Genomic_DNA"/>
</dbReference>
<dbReference type="GO" id="GO:0006313">
    <property type="term" value="P:DNA transposition"/>
    <property type="evidence" value="ECO:0007669"/>
    <property type="project" value="InterPro"/>
</dbReference>
<evidence type="ECO:0000259" key="2">
    <source>
        <dbReference type="Pfam" id="PF01548"/>
    </source>
</evidence>
<evidence type="ECO:0000313" key="4">
    <source>
        <dbReference type="EMBL" id="MBM6827736.1"/>
    </source>
</evidence>
<feature type="coiled-coil region" evidence="1">
    <location>
        <begin position="254"/>
        <end position="288"/>
    </location>
</feature>
<name>A0A938X4H5_9CLOT</name>
<protein>
    <submittedName>
        <fullName evidence="4">IS110 family transposase</fullName>
    </submittedName>
</protein>
<dbReference type="NCBIfam" id="NF033542">
    <property type="entry name" value="transpos_IS110"/>
    <property type="match status" value="1"/>
</dbReference>
<comment type="caution">
    <text evidence="4">The sequence shown here is derived from an EMBL/GenBank/DDBJ whole genome shotgun (WGS) entry which is preliminary data.</text>
</comment>
<dbReference type="GO" id="GO:0004803">
    <property type="term" value="F:transposase activity"/>
    <property type="evidence" value="ECO:0007669"/>
    <property type="project" value="InterPro"/>
</dbReference>
<sequence length="433" mass="49054">MKVKYEDRLKQKLLAITPDTLVVGVDIAKNYQWARFVDFRGIEHSRALKFKNRKGGFEIILARIQEICKKENFAKVVVGMEPTGHYWKAFANWLEKQDGITVVLVNPYATKQAKELDDNSQTKSDKKDALTIAKLVKDGRYFELYLPHDIYAELRGLSTTRTGLNKRKNALKNTITAILDEFFPEYEEVFKHPLTGKASRHILKSCPFPKSILELGEEGVTVEIKKAVKKTVGRKKAGQLVEAAKGSVGVDYGEEAARLKLRLMLEELELLEKQTEELESQMESALEKTGYAELLLSIKGIGVVTLAACLGELGDPTRFESPRQMSRMAGYNLVEDSSGKNKSGTKISKRGRKNLRSVLYQMSLTMVATNDEMKQLYHYLKTREKSPLRKMQALIVVSKKILTLIHTLAKKKESYDPEKVFGTVRREQFKAAA</sequence>
<dbReference type="InterPro" id="IPR002525">
    <property type="entry name" value="Transp_IS110-like_N"/>
</dbReference>
<reference evidence="4" key="1">
    <citation type="submission" date="2020-08" db="EMBL/GenBank/DDBJ databases">
        <authorList>
            <person name="Cejkova D."/>
            <person name="Kubasova T."/>
            <person name="Jahodarova E."/>
            <person name="Rychlik I."/>
        </authorList>
    </citation>
    <scope>NUCLEOTIDE SEQUENCE</scope>
    <source>
        <strain evidence="4">An420c</strain>
    </source>
</reference>
<feature type="domain" description="Transposase IS110-like N-terminal" evidence="2">
    <location>
        <begin position="23"/>
        <end position="184"/>
    </location>
</feature>
<dbReference type="Pfam" id="PF01548">
    <property type="entry name" value="DEDD_Tnp_IS110"/>
    <property type="match status" value="1"/>
</dbReference>
<keyword evidence="5" id="KW-1185">Reference proteome</keyword>
<proteinExistence type="predicted"/>
<dbReference type="PANTHER" id="PTHR33055">
    <property type="entry name" value="TRANSPOSASE FOR INSERTION SEQUENCE ELEMENT IS1111A"/>
    <property type="match status" value="1"/>
</dbReference>
<keyword evidence="1" id="KW-0175">Coiled coil</keyword>